<dbReference type="InterPro" id="IPR047806">
    <property type="entry name" value="IHF_actinobact"/>
</dbReference>
<organism evidence="3 4">
    <name type="scientific">Formimonas warabiya</name>
    <dbReference type="NCBI Taxonomy" id="1761012"/>
    <lineage>
        <taxon>Bacteria</taxon>
        <taxon>Bacillati</taxon>
        <taxon>Bacillota</taxon>
        <taxon>Clostridia</taxon>
        <taxon>Eubacteriales</taxon>
        <taxon>Peptococcaceae</taxon>
        <taxon>Candidatus Formimonas</taxon>
    </lineage>
</organism>
<feature type="coiled-coil region" evidence="1">
    <location>
        <begin position="18"/>
        <end position="45"/>
    </location>
</feature>
<evidence type="ECO:0000313" key="4">
    <source>
        <dbReference type="Proteomes" id="UP000323521"/>
    </source>
</evidence>
<dbReference type="Gene3D" id="1.10.8.50">
    <property type="match status" value="1"/>
</dbReference>
<evidence type="ECO:0000256" key="1">
    <source>
        <dbReference type="SAM" id="Coils"/>
    </source>
</evidence>
<dbReference type="KEGG" id="fwa:DCMF_08620"/>
<dbReference type="Proteomes" id="UP000323521">
    <property type="component" value="Chromosome"/>
</dbReference>
<evidence type="ECO:0000259" key="2">
    <source>
        <dbReference type="Pfam" id="PF22525"/>
    </source>
</evidence>
<gene>
    <name evidence="3" type="ORF">DCMF_08620</name>
</gene>
<dbReference type="AlphaFoldDB" id="A0A3G1KQS8"/>
<evidence type="ECO:0000313" key="3">
    <source>
        <dbReference type="EMBL" id="ATW24829.1"/>
    </source>
</evidence>
<dbReference type="InterPro" id="IPR010979">
    <property type="entry name" value="Ribosomal_uS13-like_H2TH"/>
</dbReference>
<reference evidence="3 4" key="1">
    <citation type="submission" date="2016-10" db="EMBL/GenBank/DDBJ databases">
        <title>Complete Genome Sequence of Peptococcaceae strain DCMF.</title>
        <authorList>
            <person name="Edwards R.J."/>
            <person name="Holland S.I."/>
            <person name="Deshpande N.P."/>
            <person name="Wong Y.K."/>
            <person name="Ertan H."/>
            <person name="Manefield M."/>
            <person name="Russell T.L."/>
            <person name="Lee M.J."/>
        </authorList>
    </citation>
    <scope>NUCLEOTIDE SEQUENCE [LARGE SCALE GENOMIC DNA]</scope>
    <source>
        <strain evidence="3 4">DCMF</strain>
    </source>
</reference>
<keyword evidence="1" id="KW-0175">Coiled coil</keyword>
<dbReference type="OrthoDB" id="3197442at2"/>
<sequence>MAVPQLTVDERSNALLKAQEMRSKRMELRKKLKSGEIKLTELLNDLDNEVVARMRVKYLLESLPQVGKITAKKIMEDIGIDESRRIQGLGHRQKSFLLEKLA</sequence>
<name>A0A3G1KQS8_FORW1</name>
<dbReference type="GO" id="GO:0003676">
    <property type="term" value="F:nucleic acid binding"/>
    <property type="evidence" value="ECO:0007669"/>
    <property type="project" value="InterPro"/>
</dbReference>
<protein>
    <submittedName>
        <fullName evidence="3">Integration host factor</fullName>
    </submittedName>
</protein>
<dbReference type="RefSeq" id="WP_148134053.1">
    <property type="nucleotide sequence ID" value="NZ_CP017634.1"/>
</dbReference>
<dbReference type="NCBIfam" id="NF041260">
    <property type="entry name" value="actino_IHF"/>
    <property type="match status" value="1"/>
</dbReference>
<dbReference type="Pfam" id="PF22525">
    <property type="entry name" value="H2TH_5"/>
    <property type="match status" value="1"/>
</dbReference>
<accession>A0A3G1KQS8</accession>
<dbReference type="EMBL" id="CP017634">
    <property type="protein sequence ID" value="ATW24829.1"/>
    <property type="molecule type" value="Genomic_DNA"/>
</dbReference>
<dbReference type="SUPFAM" id="SSF46946">
    <property type="entry name" value="S13-like H2TH domain"/>
    <property type="match status" value="1"/>
</dbReference>
<feature type="domain" description="Integration host factor-like helix-two turn-helix" evidence="2">
    <location>
        <begin position="32"/>
        <end position="100"/>
    </location>
</feature>
<dbReference type="InterPro" id="IPR055201">
    <property type="entry name" value="IHF-like_H2TH"/>
</dbReference>
<keyword evidence="4" id="KW-1185">Reference proteome</keyword>
<proteinExistence type="predicted"/>